<evidence type="ECO:0000256" key="2">
    <source>
        <dbReference type="ARBA" id="ARBA00022723"/>
    </source>
</evidence>
<feature type="compositionally biased region" description="Gly residues" evidence="6">
    <location>
        <begin position="49"/>
        <end position="61"/>
    </location>
</feature>
<evidence type="ECO:0000256" key="4">
    <source>
        <dbReference type="ARBA" id="ARBA00023014"/>
    </source>
</evidence>
<evidence type="ECO:0000256" key="6">
    <source>
        <dbReference type="SAM" id="MobiDB-lite"/>
    </source>
</evidence>
<keyword evidence="3" id="KW-0408">Iron</keyword>
<dbReference type="GO" id="GO:0016020">
    <property type="term" value="C:membrane"/>
    <property type="evidence" value="ECO:0007669"/>
    <property type="project" value="InterPro"/>
</dbReference>
<evidence type="ECO:0000256" key="5">
    <source>
        <dbReference type="ARBA" id="ARBA00023157"/>
    </source>
</evidence>
<dbReference type="EMBL" id="VIGV01000002">
    <property type="protein sequence ID" value="TWS24702.1"/>
    <property type="molecule type" value="Genomic_DNA"/>
</dbReference>
<dbReference type="GO" id="GO:0004497">
    <property type="term" value="F:monooxygenase activity"/>
    <property type="evidence" value="ECO:0007669"/>
    <property type="project" value="UniProtKB-ARBA"/>
</dbReference>
<reference evidence="9 10" key="1">
    <citation type="submission" date="2019-06" db="EMBL/GenBank/DDBJ databases">
        <authorList>
            <person name="Teng J.L.L."/>
            <person name="Lee H.H."/>
            <person name="Lau S.K.P."/>
            <person name="Woo P.C.Y."/>
        </authorList>
    </citation>
    <scope>NUCLEOTIDE SEQUENCE [LARGE SCALE GENOMIC DNA]</scope>
    <source>
        <strain evidence="9 10">HKU70</strain>
    </source>
</reference>
<evidence type="ECO:0000256" key="1">
    <source>
        <dbReference type="ARBA" id="ARBA00022714"/>
    </source>
</evidence>
<keyword evidence="10" id="KW-1185">Reference proteome</keyword>
<dbReference type="PRINTS" id="PR00162">
    <property type="entry name" value="RIESKE"/>
</dbReference>
<dbReference type="AlphaFoldDB" id="A0A5C5RPW5"/>
<feature type="domain" description="Rieske" evidence="8">
    <location>
        <begin position="60"/>
        <end position="153"/>
    </location>
</feature>
<dbReference type="GO" id="GO:0046872">
    <property type="term" value="F:metal ion binding"/>
    <property type="evidence" value="ECO:0007669"/>
    <property type="project" value="UniProtKB-KW"/>
</dbReference>
<feature type="chain" id="PRO_5022844221" evidence="7">
    <location>
        <begin position="35"/>
        <end position="154"/>
    </location>
</feature>
<dbReference type="Gene3D" id="2.102.10.10">
    <property type="entry name" value="Rieske [2Fe-2S] iron-sulphur domain"/>
    <property type="match status" value="1"/>
</dbReference>
<organism evidence="9 10">
    <name type="scientific">Tsukamurella sputi</name>
    <dbReference type="NCBI Taxonomy" id="2591848"/>
    <lineage>
        <taxon>Bacteria</taxon>
        <taxon>Bacillati</taxon>
        <taxon>Actinomycetota</taxon>
        <taxon>Actinomycetes</taxon>
        <taxon>Mycobacteriales</taxon>
        <taxon>Tsukamurellaceae</taxon>
        <taxon>Tsukamurella</taxon>
    </lineage>
</organism>
<dbReference type="PROSITE" id="PS51257">
    <property type="entry name" value="PROKAR_LIPOPROTEIN"/>
    <property type="match status" value="1"/>
</dbReference>
<evidence type="ECO:0000313" key="10">
    <source>
        <dbReference type="Proteomes" id="UP000319792"/>
    </source>
</evidence>
<proteinExistence type="predicted"/>
<keyword evidence="5" id="KW-1015">Disulfide bond</keyword>
<accession>A0A5C5RPW5</accession>
<dbReference type="SUPFAM" id="SSF50022">
    <property type="entry name" value="ISP domain"/>
    <property type="match status" value="1"/>
</dbReference>
<evidence type="ECO:0000256" key="3">
    <source>
        <dbReference type="ARBA" id="ARBA00023004"/>
    </source>
</evidence>
<dbReference type="InterPro" id="IPR017941">
    <property type="entry name" value="Rieske_2Fe-2S"/>
</dbReference>
<feature type="region of interest" description="Disordered" evidence="6">
    <location>
        <begin position="40"/>
        <end position="61"/>
    </location>
</feature>
<dbReference type="PROSITE" id="PS51296">
    <property type="entry name" value="RIESKE"/>
    <property type="match status" value="1"/>
</dbReference>
<keyword evidence="4" id="KW-0411">Iron-sulfur</keyword>
<evidence type="ECO:0000256" key="7">
    <source>
        <dbReference type="SAM" id="SignalP"/>
    </source>
</evidence>
<dbReference type="InterPro" id="IPR036922">
    <property type="entry name" value="Rieske_2Fe-2S_sf"/>
</dbReference>
<evidence type="ECO:0000313" key="9">
    <source>
        <dbReference type="EMBL" id="TWS24702.1"/>
    </source>
</evidence>
<dbReference type="CDD" id="cd03467">
    <property type="entry name" value="Rieske"/>
    <property type="match status" value="1"/>
</dbReference>
<reference evidence="9 10" key="2">
    <citation type="submission" date="2019-08" db="EMBL/GenBank/DDBJ databases">
        <title>Tsukamurella conjunctivitidis sp. nov., Tsukamurella assacharolytica sp. nov. and Tsukamurella sputae sp. nov. isolated from patients with conjunctivitis, bacteraemia (lymphoma) and respiratory infection (sputum) in Hong Kong.</title>
        <authorList>
            <person name="Fok K.M.N."/>
            <person name="Fong J.Y.H."/>
        </authorList>
    </citation>
    <scope>NUCLEOTIDE SEQUENCE [LARGE SCALE GENOMIC DNA]</scope>
    <source>
        <strain evidence="9 10">HKU70</strain>
    </source>
</reference>
<dbReference type="Proteomes" id="UP000319792">
    <property type="component" value="Unassembled WGS sequence"/>
</dbReference>
<keyword evidence="7" id="KW-0732">Signal</keyword>
<comment type="caution">
    <text evidence="9">The sequence shown here is derived from an EMBL/GenBank/DDBJ whole genome shotgun (WGS) entry which is preliminary data.</text>
</comment>
<feature type="signal peptide" evidence="7">
    <location>
        <begin position="1"/>
        <end position="34"/>
    </location>
</feature>
<keyword evidence="2" id="KW-0479">Metal-binding</keyword>
<sequence length="154" mass="14907">MDPVTRTTQPSFCPTRRAILAAVPGIAILPVAVACGTASKSDAPSGSTTNGGSGGTAGGGARIPVAQVPLGSAVVIAGAKPYVVAQPADGTFVAFDAACTHQGATVSADDGLTLECPAHGSRFNGGTGAVEKGPAKAALASVPVRRDGENLVVG</sequence>
<keyword evidence="1" id="KW-0001">2Fe-2S</keyword>
<evidence type="ECO:0000259" key="8">
    <source>
        <dbReference type="PROSITE" id="PS51296"/>
    </source>
</evidence>
<dbReference type="GO" id="GO:0016705">
    <property type="term" value="F:oxidoreductase activity, acting on paired donors, with incorporation or reduction of molecular oxygen"/>
    <property type="evidence" value="ECO:0007669"/>
    <property type="project" value="UniProtKB-ARBA"/>
</dbReference>
<name>A0A5C5RPW5_9ACTN</name>
<dbReference type="GO" id="GO:0051537">
    <property type="term" value="F:2 iron, 2 sulfur cluster binding"/>
    <property type="evidence" value="ECO:0007669"/>
    <property type="project" value="UniProtKB-KW"/>
</dbReference>
<dbReference type="Pfam" id="PF00355">
    <property type="entry name" value="Rieske"/>
    <property type="match status" value="1"/>
</dbReference>
<protein>
    <submittedName>
        <fullName evidence="9">Rieske (2Fe-2S) protein</fullName>
    </submittedName>
</protein>
<gene>
    <name evidence="9" type="ORF">FK268_05475</name>
</gene>
<dbReference type="InterPro" id="IPR005805">
    <property type="entry name" value="Rieske_Fe-S_prot_C"/>
</dbReference>